<protein>
    <submittedName>
        <fullName evidence="2">Uncharacterized protein</fullName>
    </submittedName>
</protein>
<organism evidence="2 3">
    <name type="scientific">Candolleomyces eurysporus</name>
    <dbReference type="NCBI Taxonomy" id="2828524"/>
    <lineage>
        <taxon>Eukaryota</taxon>
        <taxon>Fungi</taxon>
        <taxon>Dikarya</taxon>
        <taxon>Basidiomycota</taxon>
        <taxon>Agaricomycotina</taxon>
        <taxon>Agaricomycetes</taxon>
        <taxon>Agaricomycetidae</taxon>
        <taxon>Agaricales</taxon>
        <taxon>Agaricineae</taxon>
        <taxon>Psathyrellaceae</taxon>
        <taxon>Candolleomyces</taxon>
    </lineage>
</organism>
<comment type="caution">
    <text evidence="2">The sequence shown here is derived from an EMBL/GenBank/DDBJ whole genome shotgun (WGS) entry which is preliminary data.</text>
</comment>
<evidence type="ECO:0000313" key="3">
    <source>
        <dbReference type="Proteomes" id="UP001140091"/>
    </source>
</evidence>
<feature type="transmembrane region" description="Helical" evidence="1">
    <location>
        <begin position="216"/>
        <end position="239"/>
    </location>
</feature>
<dbReference type="Proteomes" id="UP001140091">
    <property type="component" value="Unassembled WGS sequence"/>
</dbReference>
<keyword evidence="3" id="KW-1185">Reference proteome</keyword>
<evidence type="ECO:0000313" key="2">
    <source>
        <dbReference type="EMBL" id="KAJ2933426.1"/>
    </source>
</evidence>
<dbReference type="EMBL" id="JANBPK010000743">
    <property type="protein sequence ID" value="KAJ2933426.1"/>
    <property type="molecule type" value="Genomic_DNA"/>
</dbReference>
<accession>A0A9W8MJY0</accession>
<feature type="non-terminal residue" evidence="2">
    <location>
        <position position="446"/>
    </location>
</feature>
<keyword evidence="1" id="KW-1133">Transmembrane helix</keyword>
<feature type="transmembrane region" description="Helical" evidence="1">
    <location>
        <begin position="370"/>
        <end position="392"/>
    </location>
</feature>
<feature type="transmembrane region" description="Helical" evidence="1">
    <location>
        <begin position="412"/>
        <end position="445"/>
    </location>
</feature>
<dbReference type="OrthoDB" id="3058001at2759"/>
<evidence type="ECO:0000256" key="1">
    <source>
        <dbReference type="SAM" id="Phobius"/>
    </source>
</evidence>
<reference evidence="2" key="1">
    <citation type="submission" date="2022-06" db="EMBL/GenBank/DDBJ databases">
        <title>Genome Sequence of Candolleomyces eurysporus.</title>
        <authorList>
            <person name="Buettner E."/>
        </authorList>
    </citation>
    <scope>NUCLEOTIDE SEQUENCE</scope>
    <source>
        <strain evidence="2">VTCC 930004</strain>
    </source>
</reference>
<proteinExistence type="predicted"/>
<gene>
    <name evidence="2" type="ORF">H1R20_g3676</name>
</gene>
<feature type="transmembrane region" description="Helical" evidence="1">
    <location>
        <begin position="279"/>
        <end position="303"/>
    </location>
</feature>
<feature type="transmembrane region" description="Helical" evidence="1">
    <location>
        <begin position="70"/>
        <end position="90"/>
    </location>
</feature>
<keyword evidence="1" id="KW-0472">Membrane</keyword>
<name>A0A9W8MJY0_9AGAR</name>
<keyword evidence="1" id="KW-0812">Transmembrane</keyword>
<dbReference type="AlphaFoldDB" id="A0A9W8MJY0"/>
<feature type="transmembrane region" description="Helical" evidence="1">
    <location>
        <begin position="148"/>
        <end position="168"/>
    </location>
</feature>
<sequence>MTQTSLGAESQALPFAEVDNIELDSLPPPPPAALASNVSWHPKVTAYRLTFVSVTIGLGTAKAVKSSDSAVSVTIEWVSGVVILLLAFFLSQYEIKDTAKPYWFFKADMMNGVRTLFRPFGIKIPQYETDERTLDLLIKPKHPPVTGYRIIVTAAAILFGMTKAMLSYRGEQTGPMTVEWAYGIVVTVILYWLGLYETSSSDVMPWLFTTNYSSQVATGGVAIGYILMHLIGLAGIGLWTSMWGYGVAALIKSGWDSSPTTPDSPPATSFDLLFQRVSMLMWLVMAVGMGIGGGVFVGCRILMSLPLRHSLARVLPIDLDAGVDDDAATLVNYTGSWISRLTQPIQQTLENPSPGLQWCFTILMTIGMAILYVLAHGAAFIIAFGWTMLWSYGLKTLWSQKMGSWFMLSFTLIWSAGASIAVVIGLAGTLAVVASFFTLAFHYAFR</sequence>
<feature type="transmembrane region" description="Helical" evidence="1">
    <location>
        <begin position="180"/>
        <end position="196"/>
    </location>
</feature>